<evidence type="ECO:0000313" key="14">
    <source>
        <dbReference type="EMBL" id="OGM98499.1"/>
    </source>
</evidence>
<comment type="catalytic activity">
    <reaction evidence="12">
        <text>a di-trans,poly-cis-dolichyl phosphate + UDP-alpha-D-glucose = a di-trans,poly-cis-dolichyl beta-D-glucosyl phosphate + UDP</text>
        <dbReference type="Rhea" id="RHEA:15401"/>
        <dbReference type="Rhea" id="RHEA-COMP:19498"/>
        <dbReference type="Rhea" id="RHEA-COMP:19502"/>
        <dbReference type="ChEBI" id="CHEBI:57525"/>
        <dbReference type="ChEBI" id="CHEBI:57683"/>
        <dbReference type="ChEBI" id="CHEBI:58223"/>
        <dbReference type="ChEBI" id="CHEBI:58885"/>
        <dbReference type="EC" id="2.4.1.117"/>
    </reaction>
    <physiologicalReaction direction="left-to-right" evidence="12">
        <dbReference type="Rhea" id="RHEA:15402"/>
    </physiologicalReaction>
</comment>
<evidence type="ECO:0000313" key="15">
    <source>
        <dbReference type="Proteomes" id="UP000176893"/>
    </source>
</evidence>
<keyword evidence="10" id="KW-1133">Transmembrane helix</keyword>
<dbReference type="InterPro" id="IPR029044">
    <property type="entry name" value="Nucleotide-diphossugar_trans"/>
</dbReference>
<evidence type="ECO:0000256" key="2">
    <source>
        <dbReference type="ARBA" id="ARBA00004922"/>
    </source>
</evidence>
<sequence length="239" mass="27231">MHLSVVIPAYNEEKNIEKTVRSVFDYLKSRNIEHEMIVVTDGSKDKTDDIVHSMLPAIPTLKLFSYSKNRGKGFAVRQGMLKARGQYRLFTDADNATSIDHIEKMLPFFNQGYGVVIGSIAIKGSVVASGSEPIWRRLFGMMGNFFVQLIAVPGISDTQRGFKMITAEAANRIFPKMTIDRWGFDIEMLALARKFGYKIKEVPVVWKNDPNSHVKLKAYFQVLVETVKIRWNLMTGRYN</sequence>
<evidence type="ECO:0000256" key="12">
    <source>
        <dbReference type="ARBA" id="ARBA00045097"/>
    </source>
</evidence>
<evidence type="ECO:0000259" key="13">
    <source>
        <dbReference type="Pfam" id="PF00535"/>
    </source>
</evidence>
<keyword evidence="7" id="KW-0812">Transmembrane</keyword>
<comment type="similarity">
    <text evidence="3">Belongs to the glycosyltransferase 2 family.</text>
</comment>
<dbReference type="Gene3D" id="3.90.550.10">
    <property type="entry name" value="Spore Coat Polysaccharide Biosynthesis Protein SpsA, Chain A"/>
    <property type="match status" value="1"/>
</dbReference>
<keyword evidence="6" id="KW-0808">Transferase</keyword>
<evidence type="ECO:0000256" key="7">
    <source>
        <dbReference type="ARBA" id="ARBA00022692"/>
    </source>
</evidence>
<reference evidence="14 15" key="1">
    <citation type="journal article" date="2016" name="Nat. Commun.">
        <title>Thousands of microbial genomes shed light on interconnected biogeochemical processes in an aquifer system.</title>
        <authorList>
            <person name="Anantharaman K."/>
            <person name="Brown C.T."/>
            <person name="Hug L.A."/>
            <person name="Sharon I."/>
            <person name="Castelle C.J."/>
            <person name="Probst A.J."/>
            <person name="Thomas B.C."/>
            <person name="Singh A."/>
            <person name="Wilkins M.J."/>
            <person name="Karaoz U."/>
            <person name="Brodie E.L."/>
            <person name="Williams K.H."/>
            <person name="Hubbard S.S."/>
            <person name="Banfield J.F."/>
        </authorList>
    </citation>
    <scope>NUCLEOTIDE SEQUENCE [LARGE SCALE GENOMIC DNA]</scope>
</reference>
<organism evidence="14 15">
    <name type="scientific">Candidatus Yanofskybacteria bacterium RIFCSPHIGHO2_01_FULL_41_26</name>
    <dbReference type="NCBI Taxonomy" id="1802661"/>
    <lineage>
        <taxon>Bacteria</taxon>
        <taxon>Candidatus Yanofskyibacteriota</taxon>
    </lineage>
</organism>
<evidence type="ECO:0000256" key="6">
    <source>
        <dbReference type="ARBA" id="ARBA00022679"/>
    </source>
</evidence>
<dbReference type="SUPFAM" id="SSF53448">
    <property type="entry name" value="Nucleotide-diphospho-sugar transferases"/>
    <property type="match status" value="1"/>
</dbReference>
<comment type="pathway">
    <text evidence="2">Protein modification; protein glycosylation.</text>
</comment>
<gene>
    <name evidence="14" type="ORF">A2649_02905</name>
</gene>
<keyword evidence="5" id="KW-0328">Glycosyltransferase</keyword>
<dbReference type="Pfam" id="PF00535">
    <property type="entry name" value="Glycos_transf_2"/>
    <property type="match status" value="1"/>
</dbReference>
<dbReference type="PANTHER" id="PTHR10859">
    <property type="entry name" value="GLYCOSYL TRANSFERASE"/>
    <property type="match status" value="1"/>
</dbReference>
<proteinExistence type="inferred from homology"/>
<evidence type="ECO:0000256" key="9">
    <source>
        <dbReference type="ARBA" id="ARBA00022968"/>
    </source>
</evidence>
<dbReference type="InterPro" id="IPR035518">
    <property type="entry name" value="DPG_synthase"/>
</dbReference>
<evidence type="ECO:0000256" key="8">
    <source>
        <dbReference type="ARBA" id="ARBA00022824"/>
    </source>
</evidence>
<keyword evidence="11" id="KW-0472">Membrane</keyword>
<dbReference type="CDD" id="cd04188">
    <property type="entry name" value="DPG_synthase"/>
    <property type="match status" value="1"/>
</dbReference>
<dbReference type="EC" id="2.4.1.117" evidence="4"/>
<name>A0A1F8EDR4_9BACT</name>
<evidence type="ECO:0000256" key="3">
    <source>
        <dbReference type="ARBA" id="ARBA00006739"/>
    </source>
</evidence>
<accession>A0A1F8EDR4</accession>
<keyword evidence="8" id="KW-0256">Endoplasmic reticulum</keyword>
<dbReference type="GO" id="GO:0004581">
    <property type="term" value="F:dolichyl-phosphate beta-glucosyltransferase activity"/>
    <property type="evidence" value="ECO:0007669"/>
    <property type="project" value="UniProtKB-EC"/>
</dbReference>
<evidence type="ECO:0000256" key="11">
    <source>
        <dbReference type="ARBA" id="ARBA00023136"/>
    </source>
</evidence>
<evidence type="ECO:0000256" key="5">
    <source>
        <dbReference type="ARBA" id="ARBA00022676"/>
    </source>
</evidence>
<dbReference type="STRING" id="1802661.A2649_02905"/>
<dbReference type="GO" id="GO:0006487">
    <property type="term" value="P:protein N-linked glycosylation"/>
    <property type="evidence" value="ECO:0007669"/>
    <property type="project" value="TreeGrafter"/>
</dbReference>
<evidence type="ECO:0000256" key="10">
    <source>
        <dbReference type="ARBA" id="ARBA00022989"/>
    </source>
</evidence>
<keyword evidence="9" id="KW-0735">Signal-anchor</keyword>
<comment type="caution">
    <text evidence="14">The sequence shown here is derived from an EMBL/GenBank/DDBJ whole genome shotgun (WGS) entry which is preliminary data.</text>
</comment>
<evidence type="ECO:0000256" key="1">
    <source>
        <dbReference type="ARBA" id="ARBA00004389"/>
    </source>
</evidence>
<dbReference type="Proteomes" id="UP000176893">
    <property type="component" value="Unassembled WGS sequence"/>
</dbReference>
<protein>
    <recommendedName>
        <fullName evidence="4">dolichyl-phosphate beta-glucosyltransferase</fullName>
        <ecNumber evidence="4">2.4.1.117</ecNumber>
    </recommendedName>
</protein>
<dbReference type="InterPro" id="IPR001173">
    <property type="entry name" value="Glyco_trans_2-like"/>
</dbReference>
<dbReference type="PANTHER" id="PTHR10859:SF91">
    <property type="entry name" value="DOLICHYL-PHOSPHATE BETA-GLUCOSYLTRANSFERASE"/>
    <property type="match status" value="1"/>
</dbReference>
<dbReference type="AlphaFoldDB" id="A0A1F8EDR4"/>
<comment type="subcellular location">
    <subcellularLocation>
        <location evidence="1">Endoplasmic reticulum membrane</location>
        <topology evidence="1">Single-pass membrane protein</topology>
    </subcellularLocation>
</comment>
<feature type="domain" description="Glycosyltransferase 2-like" evidence="13">
    <location>
        <begin position="4"/>
        <end position="164"/>
    </location>
</feature>
<evidence type="ECO:0000256" key="4">
    <source>
        <dbReference type="ARBA" id="ARBA00012583"/>
    </source>
</evidence>
<dbReference type="EMBL" id="MGJB01000015">
    <property type="protein sequence ID" value="OGM98499.1"/>
    <property type="molecule type" value="Genomic_DNA"/>
</dbReference>